<sequence>MPASTSAGGQTGTPPGSPSSPSFEEALADLERIAQAMEGGNLSLEESLSAYKRGVELLKLCQGQLADAEQRVQVLESGTLKDLNSPEA</sequence>
<proteinExistence type="inferred from homology"/>
<keyword evidence="5 6" id="KW-0269">Exonuclease</keyword>
<comment type="catalytic activity">
    <reaction evidence="6">
        <text>Exonucleolytic cleavage in either 5'- to 3'- or 3'- to 5'-direction to yield nucleoside 5'-phosphates.</text>
        <dbReference type="EC" id="3.1.11.6"/>
    </reaction>
</comment>
<evidence type="ECO:0000256" key="3">
    <source>
        <dbReference type="ARBA" id="ARBA00022722"/>
    </source>
</evidence>
<gene>
    <name evidence="6" type="primary">xseB</name>
    <name evidence="8" type="ORF">EV678_1519</name>
</gene>
<feature type="region of interest" description="Disordered" evidence="7">
    <location>
        <begin position="1"/>
        <end position="24"/>
    </location>
</feature>
<comment type="subcellular location">
    <subcellularLocation>
        <location evidence="6">Cytoplasm</location>
    </subcellularLocation>
</comment>
<evidence type="ECO:0000256" key="1">
    <source>
        <dbReference type="ARBA" id="ARBA00009998"/>
    </source>
</evidence>
<evidence type="ECO:0000256" key="6">
    <source>
        <dbReference type="HAMAP-Rule" id="MF_00337"/>
    </source>
</evidence>
<accession>A0ABY0IT05</accession>
<dbReference type="NCBIfam" id="TIGR01280">
    <property type="entry name" value="xseB"/>
    <property type="match status" value="1"/>
</dbReference>
<evidence type="ECO:0000256" key="4">
    <source>
        <dbReference type="ARBA" id="ARBA00022801"/>
    </source>
</evidence>
<keyword evidence="9" id="KW-1185">Reference proteome</keyword>
<evidence type="ECO:0000313" key="9">
    <source>
        <dbReference type="Proteomes" id="UP000292136"/>
    </source>
</evidence>
<dbReference type="EC" id="3.1.11.6" evidence="6"/>
<dbReference type="Gene3D" id="1.10.287.1040">
    <property type="entry name" value="Exonuclease VII, small subunit"/>
    <property type="match status" value="1"/>
</dbReference>
<protein>
    <recommendedName>
        <fullName evidence="6">Exodeoxyribonuclease 7 small subunit</fullName>
        <ecNumber evidence="6">3.1.11.6</ecNumber>
    </recommendedName>
    <alternativeName>
        <fullName evidence="6">Exodeoxyribonuclease VII small subunit</fullName>
        <shortName evidence="6">Exonuclease VII small subunit</shortName>
    </alternativeName>
</protein>
<evidence type="ECO:0000313" key="8">
    <source>
        <dbReference type="EMBL" id="RZT90699.1"/>
    </source>
</evidence>
<comment type="function">
    <text evidence="6">Bidirectionally degrades single-stranded DNA into large acid-insoluble oligonucleotides, which are then degraded further into small acid-soluble oligonucleotides.</text>
</comment>
<reference evidence="8 9" key="1">
    <citation type="submission" date="2019-02" db="EMBL/GenBank/DDBJ databases">
        <title>Genomic Encyclopedia of Type Strains, Phase IV (KMG-IV): sequencing the most valuable type-strain genomes for metagenomic binning, comparative biology and taxonomic classification.</title>
        <authorList>
            <person name="Goeker M."/>
        </authorList>
    </citation>
    <scope>NUCLEOTIDE SEQUENCE [LARGE SCALE GENOMIC DNA]</scope>
    <source>
        <strain evidence="8 9">DSM 21223</strain>
    </source>
</reference>
<evidence type="ECO:0000256" key="7">
    <source>
        <dbReference type="SAM" id="MobiDB-lite"/>
    </source>
</evidence>
<dbReference type="Proteomes" id="UP000292136">
    <property type="component" value="Unassembled WGS sequence"/>
</dbReference>
<name>A0ABY0IT05_9RHOO</name>
<dbReference type="NCBIfam" id="NF002140">
    <property type="entry name" value="PRK00977.1-4"/>
    <property type="match status" value="1"/>
</dbReference>
<organism evidence="8 9">
    <name type="scientific">Azospira oryzae</name>
    <dbReference type="NCBI Taxonomy" id="146939"/>
    <lineage>
        <taxon>Bacteria</taxon>
        <taxon>Pseudomonadati</taxon>
        <taxon>Pseudomonadota</taxon>
        <taxon>Betaproteobacteria</taxon>
        <taxon>Rhodocyclales</taxon>
        <taxon>Rhodocyclaceae</taxon>
        <taxon>Azospira</taxon>
    </lineage>
</organism>
<comment type="caution">
    <text evidence="8">The sequence shown here is derived from an EMBL/GenBank/DDBJ whole genome shotgun (WGS) entry which is preliminary data.</text>
</comment>
<dbReference type="Pfam" id="PF02609">
    <property type="entry name" value="Exonuc_VII_S"/>
    <property type="match status" value="1"/>
</dbReference>
<dbReference type="NCBIfam" id="NF002141">
    <property type="entry name" value="PRK00977.1-5"/>
    <property type="match status" value="1"/>
</dbReference>
<dbReference type="HAMAP" id="MF_00337">
    <property type="entry name" value="Exonuc_7_S"/>
    <property type="match status" value="1"/>
</dbReference>
<dbReference type="InterPro" id="IPR037004">
    <property type="entry name" value="Exonuc_VII_ssu_sf"/>
</dbReference>
<dbReference type="PANTHER" id="PTHR34137:SF1">
    <property type="entry name" value="EXODEOXYRIBONUCLEASE 7 SMALL SUBUNIT"/>
    <property type="match status" value="1"/>
</dbReference>
<keyword evidence="4 6" id="KW-0378">Hydrolase</keyword>
<evidence type="ECO:0000256" key="2">
    <source>
        <dbReference type="ARBA" id="ARBA00022490"/>
    </source>
</evidence>
<dbReference type="InterPro" id="IPR003761">
    <property type="entry name" value="Exonuc_VII_S"/>
</dbReference>
<dbReference type="EMBL" id="SHKM01000001">
    <property type="protein sequence ID" value="RZT90699.1"/>
    <property type="molecule type" value="Genomic_DNA"/>
</dbReference>
<feature type="compositionally biased region" description="Low complexity" evidence="7">
    <location>
        <begin position="1"/>
        <end position="22"/>
    </location>
</feature>
<dbReference type="RefSeq" id="WP_014238516.1">
    <property type="nucleotide sequence ID" value="NZ_SHKM01000001.1"/>
</dbReference>
<dbReference type="PANTHER" id="PTHR34137">
    <property type="entry name" value="EXODEOXYRIBONUCLEASE 7 SMALL SUBUNIT"/>
    <property type="match status" value="1"/>
</dbReference>
<comment type="subunit">
    <text evidence="6">Heterooligomer composed of large and small subunits.</text>
</comment>
<keyword evidence="2 6" id="KW-0963">Cytoplasm</keyword>
<comment type="similarity">
    <text evidence="1 6">Belongs to the XseB family.</text>
</comment>
<keyword evidence="3 6" id="KW-0540">Nuclease</keyword>
<evidence type="ECO:0000256" key="5">
    <source>
        <dbReference type="ARBA" id="ARBA00022839"/>
    </source>
</evidence>
<dbReference type="SUPFAM" id="SSF116842">
    <property type="entry name" value="XseB-like"/>
    <property type="match status" value="1"/>
</dbReference>